<comment type="caution">
    <text evidence="1">The sequence shown here is derived from an EMBL/GenBank/DDBJ whole genome shotgun (WGS) entry which is preliminary data.</text>
</comment>
<accession>A0A926WIF8</accession>
<dbReference type="NCBIfam" id="TIGR02436">
    <property type="entry name" value="four helix bundle protein"/>
    <property type="match status" value="1"/>
</dbReference>
<dbReference type="InterPro" id="IPR036583">
    <property type="entry name" value="23S_rRNA_IVS_sf"/>
</dbReference>
<dbReference type="RefSeq" id="WP_190562039.1">
    <property type="nucleotide sequence ID" value="NZ_JACJQU010000010.1"/>
</dbReference>
<name>A0A926WIF8_9NOST</name>
<dbReference type="Proteomes" id="UP000662185">
    <property type="component" value="Unassembled WGS sequence"/>
</dbReference>
<organism evidence="1 2">
    <name type="scientific">Anabaena sphaerica FACHB-251</name>
    <dbReference type="NCBI Taxonomy" id="2692883"/>
    <lineage>
        <taxon>Bacteria</taxon>
        <taxon>Bacillati</taxon>
        <taxon>Cyanobacteriota</taxon>
        <taxon>Cyanophyceae</taxon>
        <taxon>Nostocales</taxon>
        <taxon>Nostocaceae</taxon>
        <taxon>Anabaena</taxon>
    </lineage>
</organism>
<dbReference type="EMBL" id="JACJQU010000010">
    <property type="protein sequence ID" value="MBD2295032.1"/>
    <property type="molecule type" value="Genomic_DNA"/>
</dbReference>
<reference evidence="2" key="1">
    <citation type="journal article" date="2020" name="ISME J.">
        <title>Comparative genomics reveals insights into cyanobacterial evolution and habitat adaptation.</title>
        <authorList>
            <person name="Chen M.Y."/>
            <person name="Teng W.K."/>
            <person name="Zhao L."/>
            <person name="Hu C.X."/>
            <person name="Zhou Y.K."/>
            <person name="Han B.P."/>
            <person name="Song L.R."/>
            <person name="Shu W.S."/>
        </authorList>
    </citation>
    <scope>NUCLEOTIDE SEQUENCE [LARGE SCALE GENOMIC DNA]</scope>
    <source>
        <strain evidence="2">FACHB-251</strain>
    </source>
</reference>
<dbReference type="AlphaFoldDB" id="A0A926WIF8"/>
<sequence>VNELETHLILSKRVGLCSEKDIEVILNLLREESRMIISLIKRLEN</sequence>
<dbReference type="Gene3D" id="1.20.1440.60">
    <property type="entry name" value="23S rRNA-intervening sequence"/>
    <property type="match status" value="1"/>
</dbReference>
<feature type="non-terminal residue" evidence="1">
    <location>
        <position position="1"/>
    </location>
</feature>
<evidence type="ECO:0000313" key="1">
    <source>
        <dbReference type="EMBL" id="MBD2295032.1"/>
    </source>
</evidence>
<keyword evidence="2" id="KW-1185">Reference proteome</keyword>
<gene>
    <name evidence="1" type="ORF">H6G06_16465</name>
</gene>
<protein>
    <submittedName>
        <fullName evidence="1">Four helix bundle protein</fullName>
    </submittedName>
</protein>
<proteinExistence type="predicted"/>
<evidence type="ECO:0000313" key="2">
    <source>
        <dbReference type="Proteomes" id="UP000662185"/>
    </source>
</evidence>
<dbReference type="InterPro" id="IPR012657">
    <property type="entry name" value="23S_rRNA-intervening_sequence"/>
</dbReference>
<dbReference type="SUPFAM" id="SSF158446">
    <property type="entry name" value="IVS-encoded protein-like"/>
    <property type="match status" value="1"/>
</dbReference>